<dbReference type="SUPFAM" id="SSF52540">
    <property type="entry name" value="P-loop containing nucleoside triphosphate hydrolases"/>
    <property type="match status" value="1"/>
</dbReference>
<dbReference type="InterPro" id="IPR027417">
    <property type="entry name" value="P-loop_NTPase"/>
</dbReference>
<keyword evidence="1" id="KW-0808">Transferase</keyword>
<proteinExistence type="predicted"/>
<dbReference type="InterPro" id="IPR003203">
    <property type="entry name" value="CobU/CobP"/>
</dbReference>
<dbReference type="Pfam" id="PF02283">
    <property type="entry name" value="CobU"/>
    <property type="match status" value="1"/>
</dbReference>
<reference evidence="1 2" key="1">
    <citation type="submission" date="2016-10" db="EMBL/GenBank/DDBJ databases">
        <authorList>
            <person name="de Groot N.N."/>
        </authorList>
    </citation>
    <scope>NUCLEOTIDE SEQUENCE [LARGE SCALE GENOMIC DNA]</scope>
    <source>
        <strain evidence="1 2">DSM 10317</strain>
    </source>
</reference>
<dbReference type="GO" id="GO:0043752">
    <property type="term" value="F:adenosylcobinamide kinase activity"/>
    <property type="evidence" value="ECO:0007669"/>
    <property type="project" value="InterPro"/>
</dbReference>
<keyword evidence="1" id="KW-0418">Kinase</keyword>
<evidence type="ECO:0000313" key="2">
    <source>
        <dbReference type="Proteomes" id="UP000199428"/>
    </source>
</evidence>
<name>A0A1G5RYX9_PSEXY</name>
<dbReference type="GO" id="GO:0016779">
    <property type="term" value="F:nucleotidyltransferase activity"/>
    <property type="evidence" value="ECO:0007669"/>
    <property type="project" value="UniProtKB-KW"/>
</dbReference>
<gene>
    <name evidence="1" type="ORF">SAMN02910350_01753</name>
</gene>
<sequence>MILVVGGSYQGKTEFARTEFPDAKYFNQLHLFVKKRISEGKNNSEILAEIRDVIKDGDWVIISDEIGNGIVPLDENDRTWREVCGRIMIELAKDATEVYRVVCGIGQRIK</sequence>
<dbReference type="EMBL" id="FMWK01000008">
    <property type="protein sequence ID" value="SCZ79355.1"/>
    <property type="molecule type" value="Genomic_DNA"/>
</dbReference>
<dbReference type="Proteomes" id="UP000199428">
    <property type="component" value="Unassembled WGS sequence"/>
</dbReference>
<dbReference type="GO" id="GO:0000166">
    <property type="term" value="F:nucleotide binding"/>
    <property type="evidence" value="ECO:0007669"/>
    <property type="project" value="InterPro"/>
</dbReference>
<dbReference type="RefSeq" id="WP_028246724.1">
    <property type="nucleotide sequence ID" value="NZ_FMWK01000008.1"/>
</dbReference>
<dbReference type="UniPathway" id="UPA00148">
    <property type="reaction ID" value="UER00236"/>
</dbReference>
<organism evidence="1 2">
    <name type="scientific">Pseudobutyrivibrio xylanivorans</name>
    <dbReference type="NCBI Taxonomy" id="185007"/>
    <lineage>
        <taxon>Bacteria</taxon>
        <taxon>Bacillati</taxon>
        <taxon>Bacillota</taxon>
        <taxon>Clostridia</taxon>
        <taxon>Lachnospirales</taxon>
        <taxon>Lachnospiraceae</taxon>
        <taxon>Pseudobutyrivibrio</taxon>
    </lineage>
</organism>
<protein>
    <submittedName>
        <fullName evidence="1">Adenosylcobinamide kinase /adenosylcobinamide-phosphate guanylyltransferase</fullName>
    </submittedName>
</protein>
<dbReference type="AlphaFoldDB" id="A0A1G5RYX9"/>
<evidence type="ECO:0000313" key="1">
    <source>
        <dbReference type="EMBL" id="SCZ79355.1"/>
    </source>
</evidence>
<dbReference type="GO" id="GO:0009236">
    <property type="term" value="P:cobalamin biosynthetic process"/>
    <property type="evidence" value="ECO:0007669"/>
    <property type="project" value="UniProtKB-UniPathway"/>
</dbReference>
<accession>A0A1G5RYX9</accession>
<dbReference type="Gene3D" id="3.40.50.300">
    <property type="entry name" value="P-loop containing nucleotide triphosphate hydrolases"/>
    <property type="match status" value="1"/>
</dbReference>
<keyword evidence="1" id="KW-0548">Nucleotidyltransferase</keyword>